<gene>
    <name evidence="1" type="ORF">PSTG_20138</name>
</gene>
<accession>A0A0L0UHV1</accession>
<name>A0A0L0UHV1_9BASI</name>
<dbReference type="Proteomes" id="UP000054564">
    <property type="component" value="Unassembled WGS sequence"/>
</dbReference>
<dbReference type="EMBL" id="AJIL01009401">
    <property type="protein sequence ID" value="KNE86500.1"/>
    <property type="molecule type" value="Genomic_DNA"/>
</dbReference>
<comment type="caution">
    <text evidence="1">The sequence shown here is derived from an EMBL/GenBank/DDBJ whole genome shotgun (WGS) entry which is preliminary data.</text>
</comment>
<evidence type="ECO:0000313" key="2">
    <source>
        <dbReference type="Proteomes" id="UP000054564"/>
    </source>
</evidence>
<keyword evidence="2" id="KW-1185">Reference proteome</keyword>
<dbReference type="AlphaFoldDB" id="A0A0L0UHV1"/>
<evidence type="ECO:0000313" key="1">
    <source>
        <dbReference type="EMBL" id="KNE86500.1"/>
    </source>
</evidence>
<protein>
    <submittedName>
        <fullName evidence="1">Uncharacterized protein</fullName>
    </submittedName>
</protein>
<sequence>MAHGWESAMERVYEEVIPFIEDLPETPATDAALAAIRLEAKIEGANELAERIAEMHSQTAPGSNIEKKLLFAAEAAIAYANGLREAK</sequence>
<proteinExistence type="predicted"/>
<organism evidence="1 2">
    <name type="scientific">Puccinia striiformis f. sp. tritici PST-78</name>
    <dbReference type="NCBI Taxonomy" id="1165861"/>
    <lineage>
        <taxon>Eukaryota</taxon>
        <taxon>Fungi</taxon>
        <taxon>Dikarya</taxon>
        <taxon>Basidiomycota</taxon>
        <taxon>Pucciniomycotina</taxon>
        <taxon>Pucciniomycetes</taxon>
        <taxon>Pucciniales</taxon>
        <taxon>Pucciniaceae</taxon>
        <taxon>Puccinia</taxon>
    </lineage>
</organism>
<reference evidence="2" key="1">
    <citation type="submission" date="2014-03" db="EMBL/GenBank/DDBJ databases">
        <title>The Genome Sequence of Puccinia striiformis f. sp. tritici PST-78.</title>
        <authorList>
            <consortium name="The Broad Institute Genome Sequencing Platform"/>
            <person name="Cuomo C."/>
            <person name="Hulbert S."/>
            <person name="Chen X."/>
            <person name="Walker B."/>
            <person name="Young S.K."/>
            <person name="Zeng Q."/>
            <person name="Gargeya S."/>
            <person name="Fitzgerald M."/>
            <person name="Haas B."/>
            <person name="Abouelleil A."/>
            <person name="Alvarado L."/>
            <person name="Arachchi H.M."/>
            <person name="Berlin A.M."/>
            <person name="Chapman S.B."/>
            <person name="Goldberg J."/>
            <person name="Griggs A."/>
            <person name="Gujja S."/>
            <person name="Hansen M."/>
            <person name="Howarth C."/>
            <person name="Imamovic A."/>
            <person name="Larimer J."/>
            <person name="McCowan C."/>
            <person name="Montmayeur A."/>
            <person name="Murphy C."/>
            <person name="Neiman D."/>
            <person name="Pearson M."/>
            <person name="Priest M."/>
            <person name="Roberts A."/>
            <person name="Saif S."/>
            <person name="Shea T."/>
            <person name="Sisk P."/>
            <person name="Sykes S."/>
            <person name="Wortman J."/>
            <person name="Nusbaum C."/>
            <person name="Birren B."/>
        </authorList>
    </citation>
    <scope>NUCLEOTIDE SEQUENCE [LARGE SCALE GENOMIC DNA]</scope>
    <source>
        <strain evidence="2">race PST-78</strain>
    </source>
</reference>